<evidence type="ECO:0000256" key="1">
    <source>
        <dbReference type="SAM" id="Coils"/>
    </source>
</evidence>
<organism evidence="2 3">
    <name type="scientific">Mycena sanguinolenta</name>
    <dbReference type="NCBI Taxonomy" id="230812"/>
    <lineage>
        <taxon>Eukaryota</taxon>
        <taxon>Fungi</taxon>
        <taxon>Dikarya</taxon>
        <taxon>Basidiomycota</taxon>
        <taxon>Agaricomycotina</taxon>
        <taxon>Agaricomycetes</taxon>
        <taxon>Agaricomycetidae</taxon>
        <taxon>Agaricales</taxon>
        <taxon>Marasmiineae</taxon>
        <taxon>Mycenaceae</taxon>
        <taxon>Mycena</taxon>
    </lineage>
</organism>
<sequence>MYGLEPSWAFIIMEHYLTVSSQMPSVCSACGAPVISTGDDVELNSRLVPAAQTLARLSELSATNEPPHDAELSSIQFIVDKTSTRLAGVDAEISRLKDRLRQLEKERTVLSKYYAQNTRILSPLRIENCPWVLTHVCGGWRGVALSRPSLWSLIVINFLARQEYPLEMVRTQIERAKLLKIRFFGYEDLDSRIQISMFELLAHDGRSSIFS</sequence>
<protein>
    <submittedName>
        <fullName evidence="2">F-box domain-containing protein</fullName>
    </submittedName>
</protein>
<dbReference type="AlphaFoldDB" id="A0A8H6XJB3"/>
<keyword evidence="1" id="KW-0175">Coiled coil</keyword>
<reference evidence="2" key="1">
    <citation type="submission" date="2020-05" db="EMBL/GenBank/DDBJ databases">
        <title>Mycena genomes resolve the evolution of fungal bioluminescence.</title>
        <authorList>
            <person name="Tsai I.J."/>
        </authorList>
    </citation>
    <scope>NUCLEOTIDE SEQUENCE</scope>
    <source>
        <strain evidence="2">160909Yilan</strain>
    </source>
</reference>
<dbReference type="OrthoDB" id="3365698at2759"/>
<comment type="caution">
    <text evidence="2">The sequence shown here is derived from an EMBL/GenBank/DDBJ whole genome shotgun (WGS) entry which is preliminary data.</text>
</comment>
<name>A0A8H6XJB3_9AGAR</name>
<keyword evidence="3" id="KW-1185">Reference proteome</keyword>
<evidence type="ECO:0000313" key="2">
    <source>
        <dbReference type="EMBL" id="KAF7342600.1"/>
    </source>
</evidence>
<proteinExistence type="predicted"/>
<dbReference type="EMBL" id="JACAZH010000025">
    <property type="protein sequence ID" value="KAF7342600.1"/>
    <property type="molecule type" value="Genomic_DNA"/>
</dbReference>
<evidence type="ECO:0000313" key="3">
    <source>
        <dbReference type="Proteomes" id="UP000623467"/>
    </source>
</evidence>
<feature type="coiled-coil region" evidence="1">
    <location>
        <begin position="86"/>
        <end position="113"/>
    </location>
</feature>
<gene>
    <name evidence="2" type="ORF">MSAN_02016700</name>
</gene>
<dbReference type="Proteomes" id="UP000623467">
    <property type="component" value="Unassembled WGS sequence"/>
</dbReference>
<accession>A0A8H6XJB3</accession>